<evidence type="ECO:0000313" key="3">
    <source>
        <dbReference type="EMBL" id="KAB8416325.1"/>
    </source>
</evidence>
<gene>
    <name evidence="3" type="ORF">FH972_024845</name>
</gene>
<organism evidence="3 4">
    <name type="scientific">Carpinus fangiana</name>
    <dbReference type="NCBI Taxonomy" id="176857"/>
    <lineage>
        <taxon>Eukaryota</taxon>
        <taxon>Viridiplantae</taxon>
        <taxon>Streptophyta</taxon>
        <taxon>Embryophyta</taxon>
        <taxon>Tracheophyta</taxon>
        <taxon>Spermatophyta</taxon>
        <taxon>Magnoliopsida</taxon>
        <taxon>eudicotyledons</taxon>
        <taxon>Gunneridae</taxon>
        <taxon>Pentapetalae</taxon>
        <taxon>rosids</taxon>
        <taxon>fabids</taxon>
        <taxon>Fagales</taxon>
        <taxon>Betulaceae</taxon>
        <taxon>Carpinus</taxon>
    </lineage>
</organism>
<keyword evidence="2" id="KW-1133">Transmembrane helix</keyword>
<dbReference type="AlphaFoldDB" id="A0A5N6KZW4"/>
<keyword evidence="4" id="KW-1185">Reference proteome</keyword>
<dbReference type="EMBL" id="VIBQ01000031">
    <property type="protein sequence ID" value="KAB8416325.1"/>
    <property type="molecule type" value="Genomic_DNA"/>
</dbReference>
<evidence type="ECO:0000256" key="1">
    <source>
        <dbReference type="SAM" id="MobiDB-lite"/>
    </source>
</evidence>
<evidence type="ECO:0000313" key="4">
    <source>
        <dbReference type="Proteomes" id="UP000327013"/>
    </source>
</evidence>
<keyword evidence="2" id="KW-0812">Transmembrane</keyword>
<feature type="compositionally biased region" description="Low complexity" evidence="1">
    <location>
        <begin position="55"/>
        <end position="80"/>
    </location>
</feature>
<dbReference type="OrthoDB" id="5388417at2759"/>
<dbReference type="Proteomes" id="UP000327013">
    <property type="component" value="Unassembled WGS sequence"/>
</dbReference>
<feature type="region of interest" description="Disordered" evidence="1">
    <location>
        <begin position="52"/>
        <end position="103"/>
    </location>
</feature>
<proteinExistence type="predicted"/>
<accession>A0A5N6KZW4</accession>
<comment type="caution">
    <text evidence="3">The sequence shown here is derived from an EMBL/GenBank/DDBJ whole genome shotgun (WGS) entry which is preliminary data.</text>
</comment>
<reference evidence="3 4" key="1">
    <citation type="submission" date="2019-06" db="EMBL/GenBank/DDBJ databases">
        <title>A chromosomal-level reference genome of Carpinus fangiana (Coryloideae, Betulaceae).</title>
        <authorList>
            <person name="Yang X."/>
            <person name="Wang Z."/>
            <person name="Zhang L."/>
            <person name="Hao G."/>
            <person name="Liu J."/>
            <person name="Yang Y."/>
        </authorList>
    </citation>
    <scope>NUCLEOTIDE SEQUENCE [LARGE SCALE GENOMIC DNA]</scope>
    <source>
        <strain evidence="3">Cfa_2016G</strain>
        <tissue evidence="3">Leaf</tissue>
    </source>
</reference>
<name>A0A5N6KZW4_9ROSI</name>
<evidence type="ECO:0000256" key="2">
    <source>
        <dbReference type="SAM" id="Phobius"/>
    </source>
</evidence>
<feature type="transmembrane region" description="Helical" evidence="2">
    <location>
        <begin position="6"/>
        <end position="28"/>
    </location>
</feature>
<keyword evidence="2" id="KW-0472">Membrane</keyword>
<protein>
    <submittedName>
        <fullName evidence="3">Uncharacterized protein</fullName>
    </submittedName>
</protein>
<sequence length="177" mass="19324">MANTSNETLAAALCGILLGICVLVSILGGMRWYRLRTKNSNSNILPMHVDEKLDSSSSDGRQSSTLTITTSVSSRRQSQSKAIYVTGGSKDQTSTPPQSPLPEIRITFPEEIDGSGKRQSGRCVVVRISEHGSEGFEPYDEQLPSYQLDANDRFQSLDLERIGGLKEKTINKTMAAV</sequence>